<dbReference type="GeneTree" id="ENSGT00940000166898"/>
<dbReference type="AlphaFoldDB" id="A0A7N9CTF0"/>
<keyword evidence="3" id="KW-1185">Reference proteome</keyword>
<reference evidence="2 3" key="1">
    <citation type="submission" date="2013-03" db="EMBL/GenBank/DDBJ databases">
        <authorList>
            <person name="Warren W."/>
            <person name="Wilson R.K."/>
        </authorList>
    </citation>
    <scope>NUCLEOTIDE SEQUENCE</scope>
</reference>
<dbReference type="Proteomes" id="UP000233100">
    <property type="component" value="Chromosome 9"/>
</dbReference>
<accession>A0A7N9CTF0</accession>
<dbReference type="Ensembl" id="ENSMFAT00000079309.1">
    <property type="protein sequence ID" value="ENSMFAP00000053530.1"/>
    <property type="gene ID" value="ENSMFAG00000059881.1"/>
</dbReference>
<evidence type="ECO:0008006" key="4">
    <source>
        <dbReference type="Google" id="ProtNLM"/>
    </source>
</evidence>
<reference evidence="2" key="2">
    <citation type="submission" date="2025-08" db="UniProtKB">
        <authorList>
            <consortium name="Ensembl"/>
        </authorList>
    </citation>
    <scope>IDENTIFICATION</scope>
</reference>
<dbReference type="PANTHER" id="PTHR12138">
    <property type="entry name" value="PRIMATE-EXPANDED PROTEIN FAMILY"/>
    <property type="match status" value="1"/>
</dbReference>
<proteinExistence type="predicted"/>
<feature type="signal peptide" evidence="1">
    <location>
        <begin position="1"/>
        <end position="26"/>
    </location>
</feature>
<protein>
    <recommendedName>
        <fullName evidence="4">Secreted protein</fullName>
    </recommendedName>
</protein>
<name>A0A7N9CTF0_MACFA</name>
<dbReference type="PANTHER" id="PTHR12138:SF162">
    <property type="entry name" value="CHROMOSOME UNDETERMINED SCAFFOLD_275, WHOLE GENOME SHOTGUN SEQUENCE"/>
    <property type="match status" value="1"/>
</dbReference>
<evidence type="ECO:0000313" key="2">
    <source>
        <dbReference type="Ensembl" id="ENSMFAP00000053530.1"/>
    </source>
</evidence>
<evidence type="ECO:0000256" key="1">
    <source>
        <dbReference type="SAM" id="SignalP"/>
    </source>
</evidence>
<feature type="chain" id="PRO_5030532151" description="Secreted protein" evidence="1">
    <location>
        <begin position="27"/>
        <end position="88"/>
    </location>
</feature>
<organism evidence="2 3">
    <name type="scientific">Macaca fascicularis</name>
    <name type="common">Crab-eating macaque</name>
    <name type="synonym">Cynomolgus monkey</name>
    <dbReference type="NCBI Taxonomy" id="9541"/>
    <lineage>
        <taxon>Eukaryota</taxon>
        <taxon>Metazoa</taxon>
        <taxon>Chordata</taxon>
        <taxon>Craniata</taxon>
        <taxon>Vertebrata</taxon>
        <taxon>Euteleostomi</taxon>
        <taxon>Mammalia</taxon>
        <taxon>Eutheria</taxon>
        <taxon>Euarchontoglires</taxon>
        <taxon>Primates</taxon>
        <taxon>Haplorrhini</taxon>
        <taxon>Catarrhini</taxon>
        <taxon>Cercopithecidae</taxon>
        <taxon>Cercopithecinae</taxon>
        <taxon>Macaca</taxon>
    </lineage>
</organism>
<reference evidence="2" key="3">
    <citation type="submission" date="2025-09" db="UniProtKB">
        <authorList>
            <consortium name="Ensembl"/>
        </authorList>
    </citation>
    <scope>IDENTIFICATION</scope>
</reference>
<evidence type="ECO:0000313" key="3">
    <source>
        <dbReference type="Proteomes" id="UP000233100"/>
    </source>
</evidence>
<sequence>MQEINIMKLSHIFFSFFFFFLRRSLALSPRLEWSGAVSAHCNLCLPGSSDSPASAFQVARTTGACHHTWLIFCIFSRDRVSPWWPGWS</sequence>
<keyword evidence="1" id="KW-0732">Signal</keyword>